<protein>
    <recommendedName>
        <fullName evidence="9">DUF803-domain-containing protein</fullName>
    </recommendedName>
</protein>
<accession>A0A915Z9V0</accession>
<evidence type="ECO:0000256" key="5">
    <source>
        <dbReference type="SAM" id="MobiDB-lite"/>
    </source>
</evidence>
<evidence type="ECO:0000256" key="1">
    <source>
        <dbReference type="ARBA" id="ARBA00004141"/>
    </source>
</evidence>
<feature type="transmembrane region" description="Helical" evidence="6">
    <location>
        <begin position="148"/>
        <end position="167"/>
    </location>
</feature>
<sequence>MTRCSNIRFVVPDQFSLKFITFARHFASFIFKGFVSLFSYFHLQIIYIITYIHFPSIMNAAGLNLLKLDHVKNSNRPPSSQRNECGRPLWHIGLYLYIASQMIGSTIALNFLKAQWVAPLGSVSLIFNFIFARMLVGTEITKKDIVGTFVVIFSVIWIVIFGGMNAGQNDENLTLEKLKSLMMRPLFIVYFSFLNIITFTLFGIALYCYWIQKNNDRKRRDNFFKGIEISRLKKAIGMTMAGVGGLVSSQTLLLAKSGVKLFTISIAGDNQFTDNLSWFILIGLAFTAVLQVYCLNTALKLHDSVLVVPMFYGFYTAMGLVNTMIYLNEISTYPPWALLLVTLGIGSLVYGVLLLSASKEEPNTDSIDSEFDDEEGMKEENMLSAGSWDATSTSGTNNSTGSHIGMLSGNGKENNKSNGERGKKFGDGRFFSISKKSSVSEPGFFRMSLLKGGKNKLRDFENTDESHHINNYPTTPHINIDDDDYIQEQPAITHSITSPATAATTYDLMLFSPTSTNINSSTVTIQPISSASNNFTPLPRHRVVDHIYEDESIMFTRSFDDLLHTDEITIDEWTNKNNNNNNENNKN</sequence>
<feature type="transmembrane region" description="Helical" evidence="6">
    <location>
        <begin position="305"/>
        <end position="327"/>
    </location>
</feature>
<dbReference type="AlphaFoldDB" id="A0A915Z9V0"/>
<dbReference type="InterPro" id="IPR008521">
    <property type="entry name" value="Mg_trans_NIPA"/>
</dbReference>
<feature type="transmembrane region" description="Helical" evidence="6">
    <location>
        <begin position="89"/>
        <end position="110"/>
    </location>
</feature>
<feature type="region of interest" description="Disordered" evidence="5">
    <location>
        <begin position="386"/>
        <end position="423"/>
    </location>
</feature>
<feature type="transmembrane region" description="Helical" evidence="6">
    <location>
        <begin position="187"/>
        <end position="210"/>
    </location>
</feature>
<gene>
    <name evidence="7" type="ORF">CHRIB12_LOCUS10836</name>
</gene>
<dbReference type="PANTHER" id="PTHR12570">
    <property type="match status" value="1"/>
</dbReference>
<evidence type="ECO:0000313" key="7">
    <source>
        <dbReference type="EMBL" id="CAB5366406.1"/>
    </source>
</evidence>
<dbReference type="GO" id="GO:0015095">
    <property type="term" value="F:magnesium ion transmembrane transporter activity"/>
    <property type="evidence" value="ECO:0007669"/>
    <property type="project" value="InterPro"/>
</dbReference>
<comment type="subcellular location">
    <subcellularLocation>
        <location evidence="1">Membrane</location>
        <topology evidence="1">Multi-pass membrane protein</topology>
    </subcellularLocation>
</comment>
<keyword evidence="3 6" id="KW-1133">Transmembrane helix</keyword>
<keyword evidence="2 6" id="KW-0812">Transmembrane</keyword>
<evidence type="ECO:0000256" key="2">
    <source>
        <dbReference type="ARBA" id="ARBA00022692"/>
    </source>
</evidence>
<keyword evidence="4 6" id="KW-0472">Membrane</keyword>
<feature type="transmembrane region" description="Helical" evidence="6">
    <location>
        <begin position="21"/>
        <end position="39"/>
    </location>
</feature>
<evidence type="ECO:0000256" key="3">
    <source>
        <dbReference type="ARBA" id="ARBA00022989"/>
    </source>
</evidence>
<evidence type="ECO:0000313" key="8">
    <source>
        <dbReference type="Proteomes" id="UP000684084"/>
    </source>
</evidence>
<feature type="compositionally biased region" description="Basic and acidic residues" evidence="5">
    <location>
        <begin position="413"/>
        <end position="423"/>
    </location>
</feature>
<feature type="transmembrane region" description="Helical" evidence="6">
    <location>
        <begin position="116"/>
        <end position="136"/>
    </location>
</feature>
<feature type="transmembrane region" description="Helical" evidence="6">
    <location>
        <begin position="235"/>
        <end position="255"/>
    </location>
</feature>
<dbReference type="VEuPathDB" id="FungiDB:RhiirFUN_015827"/>
<feature type="transmembrane region" description="Helical" evidence="6">
    <location>
        <begin position="333"/>
        <end position="355"/>
    </location>
</feature>
<dbReference type="PANTHER" id="PTHR12570:SF82">
    <property type="entry name" value="NIPA-LIKE PROTEIN 3"/>
    <property type="match status" value="1"/>
</dbReference>
<name>A0A915Z9V0_9GLOM</name>
<comment type="caution">
    <text evidence="7">The sequence shown here is derived from an EMBL/GenBank/DDBJ whole genome shotgun (WGS) entry which is preliminary data.</text>
</comment>
<evidence type="ECO:0000256" key="4">
    <source>
        <dbReference type="ARBA" id="ARBA00023136"/>
    </source>
</evidence>
<dbReference type="Proteomes" id="UP000684084">
    <property type="component" value="Unassembled WGS sequence"/>
</dbReference>
<evidence type="ECO:0000256" key="6">
    <source>
        <dbReference type="SAM" id="Phobius"/>
    </source>
</evidence>
<feature type="compositionally biased region" description="Low complexity" evidence="5">
    <location>
        <begin position="391"/>
        <end position="402"/>
    </location>
</feature>
<feature type="transmembrane region" description="Helical" evidence="6">
    <location>
        <begin position="45"/>
        <end position="68"/>
    </location>
</feature>
<feature type="transmembrane region" description="Helical" evidence="6">
    <location>
        <begin position="275"/>
        <end position="293"/>
    </location>
</feature>
<reference evidence="7" key="1">
    <citation type="submission" date="2020-05" db="EMBL/GenBank/DDBJ databases">
        <authorList>
            <person name="Rincon C."/>
            <person name="Sanders R I."/>
            <person name="Robbins C."/>
            <person name="Chaturvedi A."/>
        </authorList>
    </citation>
    <scope>NUCLEOTIDE SEQUENCE</scope>
    <source>
        <strain evidence="7">CHB12</strain>
    </source>
</reference>
<dbReference type="GO" id="GO:0016020">
    <property type="term" value="C:membrane"/>
    <property type="evidence" value="ECO:0007669"/>
    <property type="project" value="UniProtKB-SubCell"/>
</dbReference>
<dbReference type="OrthoDB" id="165382at2759"/>
<evidence type="ECO:0008006" key="9">
    <source>
        <dbReference type="Google" id="ProtNLM"/>
    </source>
</evidence>
<dbReference type="Pfam" id="PF05653">
    <property type="entry name" value="Mg_trans_NIPA"/>
    <property type="match status" value="2"/>
</dbReference>
<dbReference type="EMBL" id="CAGKOT010000022">
    <property type="protein sequence ID" value="CAB5366406.1"/>
    <property type="molecule type" value="Genomic_DNA"/>
</dbReference>
<proteinExistence type="predicted"/>
<organism evidence="7 8">
    <name type="scientific">Rhizophagus irregularis</name>
    <dbReference type="NCBI Taxonomy" id="588596"/>
    <lineage>
        <taxon>Eukaryota</taxon>
        <taxon>Fungi</taxon>
        <taxon>Fungi incertae sedis</taxon>
        <taxon>Mucoromycota</taxon>
        <taxon>Glomeromycotina</taxon>
        <taxon>Glomeromycetes</taxon>
        <taxon>Glomerales</taxon>
        <taxon>Glomeraceae</taxon>
        <taxon>Rhizophagus</taxon>
    </lineage>
</organism>